<dbReference type="Gene3D" id="2.40.128.20">
    <property type="match status" value="1"/>
</dbReference>
<feature type="signal peptide" evidence="1">
    <location>
        <begin position="1"/>
        <end position="16"/>
    </location>
</feature>
<dbReference type="SUPFAM" id="SSF50814">
    <property type="entry name" value="Lipocalins"/>
    <property type="match status" value="1"/>
</dbReference>
<evidence type="ECO:0008006" key="3">
    <source>
        <dbReference type="Google" id="ProtNLM"/>
    </source>
</evidence>
<dbReference type="AlphaFoldDB" id="G3MRN2"/>
<dbReference type="InterPro" id="IPR012674">
    <property type="entry name" value="Calycin"/>
</dbReference>
<protein>
    <recommendedName>
        <fullName evidence="3">Lipocalin/cytosolic fatty-acid binding domain-containing protein</fullName>
    </recommendedName>
</protein>
<name>G3MRN2_AMBMU</name>
<keyword evidence="1" id="KW-0732">Signal</keyword>
<organism evidence="2">
    <name type="scientific">Amblyomma maculatum</name>
    <name type="common">Gulf Coast tick</name>
    <dbReference type="NCBI Taxonomy" id="34609"/>
    <lineage>
        <taxon>Eukaryota</taxon>
        <taxon>Metazoa</taxon>
        <taxon>Ecdysozoa</taxon>
        <taxon>Arthropoda</taxon>
        <taxon>Chelicerata</taxon>
        <taxon>Arachnida</taxon>
        <taxon>Acari</taxon>
        <taxon>Parasitiformes</taxon>
        <taxon>Ixodida</taxon>
        <taxon>Ixodoidea</taxon>
        <taxon>Ixodidae</taxon>
        <taxon>Amblyomminae</taxon>
        <taxon>Amblyomma</taxon>
    </lineage>
</organism>
<proteinExistence type="evidence at transcript level"/>
<accession>G3MRN2</accession>
<sequence>MCRLLLLHFRPPVLFSQFPYVVLEYTSGDNPEFQCLTNKRVQLDMDAKTSTYVWMFKGHGGTERKYVRFHLSAGDAPDKVVFTSSDECQLWVSRRVKDDVPQHCQDQLKGICDVTREVYSKQSCENDTYEL</sequence>
<evidence type="ECO:0000256" key="1">
    <source>
        <dbReference type="SAM" id="SignalP"/>
    </source>
</evidence>
<dbReference type="EMBL" id="JO844533">
    <property type="protein sequence ID" value="AEO36150.1"/>
    <property type="molecule type" value="mRNA"/>
</dbReference>
<reference evidence="2" key="1">
    <citation type="journal article" date="2011" name="PLoS ONE">
        <title>A deep insight into the sialotranscriptome of the gulf coast tick, Amblyomma maculatum.</title>
        <authorList>
            <person name="Karim S."/>
            <person name="Singh P."/>
            <person name="Ribeiro J.M."/>
        </authorList>
    </citation>
    <scope>NUCLEOTIDE SEQUENCE</scope>
    <source>
        <tissue evidence="2">Salivary gland</tissue>
    </source>
</reference>
<evidence type="ECO:0000313" key="2">
    <source>
        <dbReference type="EMBL" id="AEO36150.1"/>
    </source>
</evidence>
<feature type="chain" id="PRO_5003447576" description="Lipocalin/cytosolic fatty-acid binding domain-containing protein" evidence="1">
    <location>
        <begin position="17"/>
        <end position="131"/>
    </location>
</feature>